<dbReference type="Proteomes" id="UP000649573">
    <property type="component" value="Unassembled WGS sequence"/>
</dbReference>
<protein>
    <submittedName>
        <fullName evidence="2">Uncharacterized protein</fullName>
    </submittedName>
</protein>
<organism evidence="2 3">
    <name type="scientific">Lentzea flava</name>
    <dbReference type="NCBI Taxonomy" id="103732"/>
    <lineage>
        <taxon>Bacteria</taxon>
        <taxon>Bacillati</taxon>
        <taxon>Actinomycetota</taxon>
        <taxon>Actinomycetes</taxon>
        <taxon>Pseudonocardiales</taxon>
        <taxon>Pseudonocardiaceae</taxon>
        <taxon>Lentzea</taxon>
    </lineage>
</organism>
<name>A0ABQ2VF26_9PSEU</name>
<comment type="caution">
    <text evidence="2">The sequence shown here is derived from an EMBL/GenBank/DDBJ whole genome shotgun (WGS) entry which is preliminary data.</text>
</comment>
<evidence type="ECO:0000313" key="2">
    <source>
        <dbReference type="EMBL" id="GGU81081.1"/>
    </source>
</evidence>
<accession>A0ABQ2VF26</accession>
<evidence type="ECO:0000256" key="1">
    <source>
        <dbReference type="SAM" id="Phobius"/>
    </source>
</evidence>
<gene>
    <name evidence="2" type="ORF">GCM10010178_84730</name>
</gene>
<dbReference type="EMBL" id="BMRE01000075">
    <property type="protein sequence ID" value="GGU81081.1"/>
    <property type="molecule type" value="Genomic_DNA"/>
</dbReference>
<keyword evidence="1" id="KW-1133">Transmembrane helix</keyword>
<proteinExistence type="predicted"/>
<evidence type="ECO:0000313" key="3">
    <source>
        <dbReference type="Proteomes" id="UP000649573"/>
    </source>
</evidence>
<keyword evidence="3" id="KW-1185">Reference proteome</keyword>
<sequence>MSWPITTTPLSTTPPPRVERTAEVLASPVGDYLRDPLGGFQNVLAHLRGLALTWGPIVGPVLAVAVTAAVIARRRWRRRYHQRLMTDARLVTVLAPPTVDPSGAITV</sequence>
<feature type="transmembrane region" description="Helical" evidence="1">
    <location>
        <begin position="51"/>
        <end position="72"/>
    </location>
</feature>
<reference evidence="3" key="1">
    <citation type="journal article" date="2019" name="Int. J. Syst. Evol. Microbiol.">
        <title>The Global Catalogue of Microorganisms (GCM) 10K type strain sequencing project: providing services to taxonomists for standard genome sequencing and annotation.</title>
        <authorList>
            <consortium name="The Broad Institute Genomics Platform"/>
            <consortium name="The Broad Institute Genome Sequencing Center for Infectious Disease"/>
            <person name="Wu L."/>
            <person name="Ma J."/>
        </authorList>
    </citation>
    <scope>NUCLEOTIDE SEQUENCE [LARGE SCALE GENOMIC DNA]</scope>
    <source>
        <strain evidence="3">JCM 3296</strain>
    </source>
</reference>
<dbReference type="RefSeq" id="WP_370467797.1">
    <property type="nucleotide sequence ID" value="NZ_BMRE01000075.1"/>
</dbReference>
<keyword evidence="1" id="KW-0472">Membrane</keyword>
<keyword evidence="1" id="KW-0812">Transmembrane</keyword>